<dbReference type="Proteomes" id="UP001549200">
    <property type="component" value="Unassembled WGS sequence"/>
</dbReference>
<comment type="caution">
    <text evidence="1">The sequence shown here is derived from an EMBL/GenBank/DDBJ whole genome shotgun (WGS) entry which is preliminary data.</text>
</comment>
<evidence type="ECO:0000313" key="1">
    <source>
        <dbReference type="EMBL" id="MET3573783.1"/>
    </source>
</evidence>
<name>A0ABV2G677_9FIRM</name>
<sequence length="370" mass="41991">MKSMKRFFCLLTLVLMGIALLAACSGLGGGGTGSGSRGRKLRDTDVIIDYGMVTRGGEQTIVCAVCDQNAIYLYCDDEEHELFDTAMLPTEELYDREVWNEDWVLGTIDFSDVTNDNNGDLQVTLSHSDMSESYLTWMWEEGEGYVYQPDDSTFYHSIVVRYPDEEPEKPEYDFSMYEGLWKGDADAGSKYDCDEAYLEFDAYGYWELYSGGDWIDAGYLWYEPDWDATYIYCHQGGSIGGTINGSRVELESDQLSISDCGCFSREDAQTYHLASSVLQGTWYLDNDCSMESYIVINGYGNWSLCQRKPGSSETEEIDHGTFSFETDGPNIFSADSHVSETSLRVFYFEEDGDDGVIVWGEEDTYYRMER</sequence>
<reference evidence="1 2" key="1">
    <citation type="submission" date="2024-06" db="EMBL/GenBank/DDBJ databases">
        <title>Genomic Encyclopedia of Type Strains, Phase IV (KMG-IV): sequencing the most valuable type-strain genomes for metagenomic binning, comparative biology and taxonomic classification.</title>
        <authorList>
            <person name="Goeker M."/>
        </authorList>
    </citation>
    <scope>NUCLEOTIDE SEQUENCE [LARGE SCALE GENOMIC DNA]</scope>
    <source>
        <strain evidence="1 2">DSM 19261</strain>
    </source>
</reference>
<dbReference type="EMBL" id="JBEPLZ010000039">
    <property type="protein sequence ID" value="MET3573783.1"/>
    <property type="molecule type" value="Genomic_DNA"/>
</dbReference>
<evidence type="ECO:0000313" key="2">
    <source>
        <dbReference type="Proteomes" id="UP001549200"/>
    </source>
</evidence>
<proteinExistence type="predicted"/>
<dbReference type="PROSITE" id="PS51257">
    <property type="entry name" value="PROKAR_LIPOPROTEIN"/>
    <property type="match status" value="1"/>
</dbReference>
<gene>
    <name evidence="1" type="ORF">ABID13_005451</name>
</gene>
<organism evidence="1 2">
    <name type="scientific">Enterocloster citroniae</name>
    <dbReference type="NCBI Taxonomy" id="358743"/>
    <lineage>
        <taxon>Bacteria</taxon>
        <taxon>Bacillati</taxon>
        <taxon>Bacillota</taxon>
        <taxon>Clostridia</taxon>
        <taxon>Lachnospirales</taxon>
        <taxon>Lachnospiraceae</taxon>
        <taxon>Enterocloster</taxon>
    </lineage>
</organism>
<accession>A0ABV2G677</accession>
<dbReference type="GeneID" id="93166657"/>
<protein>
    <submittedName>
        <fullName evidence="1">Uncharacterized protein</fullName>
    </submittedName>
</protein>
<keyword evidence="2" id="KW-1185">Reference proteome</keyword>
<dbReference type="RefSeq" id="WP_156200247.1">
    <property type="nucleotide sequence ID" value="NZ_JBEPLZ010000039.1"/>
</dbReference>